<dbReference type="GO" id="GO:0015031">
    <property type="term" value="P:protein transport"/>
    <property type="evidence" value="ECO:0007669"/>
    <property type="project" value="UniProtKB-KW"/>
</dbReference>
<protein>
    <submittedName>
        <fullName evidence="10">Putative mitochondrial outer membrane protein</fullName>
    </submittedName>
</protein>
<dbReference type="InterPro" id="IPR033468">
    <property type="entry name" value="Metaxin_GST"/>
</dbReference>
<evidence type="ECO:0000256" key="3">
    <source>
        <dbReference type="ARBA" id="ARBA00022448"/>
    </source>
</evidence>
<evidence type="ECO:0000256" key="5">
    <source>
        <dbReference type="ARBA" id="ARBA00022927"/>
    </source>
</evidence>
<evidence type="ECO:0000256" key="6">
    <source>
        <dbReference type="ARBA" id="ARBA00023128"/>
    </source>
</evidence>
<evidence type="ECO:0000259" key="8">
    <source>
        <dbReference type="Pfam" id="PF10568"/>
    </source>
</evidence>
<keyword evidence="7" id="KW-0472">Membrane</keyword>
<evidence type="ECO:0000256" key="4">
    <source>
        <dbReference type="ARBA" id="ARBA00022787"/>
    </source>
</evidence>
<dbReference type="SFLD" id="SFLDS00019">
    <property type="entry name" value="Glutathione_Transferase_(cytos"/>
    <property type="match status" value="1"/>
</dbReference>
<proteinExistence type="inferred from homology"/>
<feature type="domain" description="Metaxin glutathione S-transferase" evidence="9">
    <location>
        <begin position="189"/>
        <end position="253"/>
    </location>
</feature>
<name>A0A6M2DI72_XENCH</name>
<dbReference type="PANTHER" id="PTHR12289:SF38">
    <property type="entry name" value="METAXIN-2"/>
    <property type="match status" value="1"/>
</dbReference>
<keyword evidence="6" id="KW-0496">Mitochondrion</keyword>
<evidence type="ECO:0000256" key="2">
    <source>
        <dbReference type="ARBA" id="ARBA00009170"/>
    </source>
</evidence>
<accession>A0A6M2DI72</accession>
<dbReference type="Pfam" id="PF17171">
    <property type="entry name" value="GST_C_6"/>
    <property type="match status" value="1"/>
</dbReference>
<dbReference type="AlphaFoldDB" id="A0A6M2DI72"/>
<keyword evidence="3" id="KW-0813">Transport</keyword>
<comment type="subcellular location">
    <subcellularLocation>
        <location evidence="1">Mitochondrion outer membrane</location>
    </subcellularLocation>
</comment>
<dbReference type="SFLD" id="SFLDG01180">
    <property type="entry name" value="SUF1"/>
    <property type="match status" value="1"/>
</dbReference>
<dbReference type="InterPro" id="IPR036282">
    <property type="entry name" value="Glutathione-S-Trfase_C_sf"/>
</dbReference>
<dbReference type="EMBL" id="GIIL01002289">
    <property type="protein sequence ID" value="NOV46015.1"/>
    <property type="molecule type" value="Transcribed_RNA"/>
</dbReference>
<comment type="similarity">
    <text evidence="2">Belongs to the metaxin family.</text>
</comment>
<dbReference type="InterPro" id="IPR050931">
    <property type="entry name" value="Mito_Protein_Transport_Metaxin"/>
</dbReference>
<dbReference type="GO" id="GO:0007005">
    <property type="term" value="P:mitochondrion organization"/>
    <property type="evidence" value="ECO:0007669"/>
    <property type="project" value="TreeGrafter"/>
</dbReference>
<reference evidence="10" key="1">
    <citation type="submission" date="2020-03" db="EMBL/GenBank/DDBJ databases">
        <title>Transcriptomic Profiling of the Digestive Tract of the Rat Flea, Xenopsylla cheopis, Following Blood Feeding and Infection with Yersinia pestis.</title>
        <authorList>
            <person name="Bland D.M."/>
            <person name="Martens C.A."/>
            <person name="Virtaneva K."/>
            <person name="Kanakabandi K."/>
            <person name="Long D."/>
            <person name="Rosenke R."/>
            <person name="Saturday G.A."/>
            <person name="Hoyt F.H."/>
            <person name="Bruno D.P."/>
            <person name="Ribeiro J.M.C."/>
            <person name="Hinnebusch J."/>
        </authorList>
    </citation>
    <scope>NUCLEOTIDE SEQUENCE</scope>
</reference>
<evidence type="ECO:0000256" key="1">
    <source>
        <dbReference type="ARBA" id="ARBA00004294"/>
    </source>
</evidence>
<sequence>MPKVLLNEAMTLEVGAADPWPNDVQLFQPLEVEQILLPDNANCLAVKAYLKMCNLPYTVEYRHNAEFMSPTGQVPFIKCGAFLIAELENIVSFINKKDISLTKDLDKSTKLDMRAYMTLVNNILSFAELYITWVDKNTLHQVTYPRNAYPYPWPLSTYQNFKKRNQIIRKLKAHEWYNYSITDVLNKVEKCCSALSEKLGSSDYFFGNKPTELDALLFGHLFCLITTTLPQSSPQIAPIISKFKNLTDFCRRIDKTYFPRKTAN</sequence>
<dbReference type="Pfam" id="PF10568">
    <property type="entry name" value="Tom37"/>
    <property type="match status" value="1"/>
</dbReference>
<dbReference type="InterPro" id="IPR019564">
    <property type="entry name" value="Sam37/metaxin_N"/>
</dbReference>
<evidence type="ECO:0000313" key="10">
    <source>
        <dbReference type="EMBL" id="NOV46015.1"/>
    </source>
</evidence>
<dbReference type="Gene3D" id="1.20.1050.10">
    <property type="match status" value="1"/>
</dbReference>
<organism evidence="10">
    <name type="scientific">Xenopsylla cheopis</name>
    <name type="common">Oriental rat flea</name>
    <name type="synonym">Pulex cheopis</name>
    <dbReference type="NCBI Taxonomy" id="163159"/>
    <lineage>
        <taxon>Eukaryota</taxon>
        <taxon>Metazoa</taxon>
        <taxon>Ecdysozoa</taxon>
        <taxon>Arthropoda</taxon>
        <taxon>Hexapoda</taxon>
        <taxon>Insecta</taxon>
        <taxon>Pterygota</taxon>
        <taxon>Neoptera</taxon>
        <taxon>Endopterygota</taxon>
        <taxon>Siphonaptera</taxon>
        <taxon>Pulicidae</taxon>
        <taxon>Xenopsyllinae</taxon>
        <taxon>Xenopsylla</taxon>
    </lineage>
</organism>
<feature type="domain" description="Mitochondrial outer membrane transport complex Sam37/metaxin N-terminal" evidence="8">
    <location>
        <begin position="43"/>
        <end position="164"/>
    </location>
</feature>
<keyword evidence="5" id="KW-0653">Protein transport</keyword>
<dbReference type="InterPro" id="IPR040079">
    <property type="entry name" value="Glutathione_S-Trfase"/>
</dbReference>
<dbReference type="GO" id="GO:0001401">
    <property type="term" value="C:SAM complex"/>
    <property type="evidence" value="ECO:0007669"/>
    <property type="project" value="InterPro"/>
</dbReference>
<evidence type="ECO:0000259" key="9">
    <source>
        <dbReference type="Pfam" id="PF17171"/>
    </source>
</evidence>
<dbReference type="SUPFAM" id="SSF47616">
    <property type="entry name" value="GST C-terminal domain-like"/>
    <property type="match status" value="1"/>
</dbReference>
<evidence type="ECO:0000256" key="7">
    <source>
        <dbReference type="ARBA" id="ARBA00023136"/>
    </source>
</evidence>
<keyword evidence="4" id="KW-1000">Mitochondrion outer membrane</keyword>
<dbReference type="PANTHER" id="PTHR12289">
    <property type="entry name" value="METAXIN RELATED"/>
    <property type="match status" value="1"/>
</dbReference>